<evidence type="ECO:0000256" key="3">
    <source>
        <dbReference type="ARBA" id="ARBA00022741"/>
    </source>
</evidence>
<evidence type="ECO:0000256" key="7">
    <source>
        <dbReference type="HAMAP-Rule" id="MF_01405"/>
    </source>
</evidence>
<keyword evidence="10" id="KW-1185">Reference proteome</keyword>
<comment type="function">
    <text evidence="7">Pyrophosphatase that catalyzes the hydrolysis of nucleoside triphosphates to their monophosphate derivatives, with a high preference for the non-canonical purine nucleotides XTP (xanthosine triphosphate), dITP (deoxyinosine triphosphate) and ITP. Seems to function as a house-cleaning enzyme that removes non-canonical purine nucleotides from the nucleotide pool, thus preventing their incorporation into DNA/RNA and avoiding chromosomal lesions.</text>
</comment>
<dbReference type="Gene3D" id="3.90.950.10">
    <property type="match status" value="1"/>
</dbReference>
<feature type="binding site" evidence="7">
    <location>
        <position position="69"/>
    </location>
    <ligand>
        <name>substrate</name>
    </ligand>
</feature>
<feature type="binding site" evidence="7">
    <location>
        <begin position="7"/>
        <end position="12"/>
    </location>
    <ligand>
        <name>substrate</name>
    </ligand>
</feature>
<dbReference type="NCBIfam" id="NF011398">
    <property type="entry name" value="PRK14823.1"/>
    <property type="match status" value="1"/>
</dbReference>
<gene>
    <name evidence="9" type="ORF">ACFS1K_19200</name>
</gene>
<dbReference type="SUPFAM" id="SSF52972">
    <property type="entry name" value="ITPase-like"/>
    <property type="match status" value="1"/>
</dbReference>
<name>A0ABW5VJL5_9FLAO</name>
<comment type="catalytic activity">
    <reaction evidence="7">
        <text>XTP + H2O = XMP + diphosphate + H(+)</text>
        <dbReference type="Rhea" id="RHEA:28610"/>
        <dbReference type="ChEBI" id="CHEBI:15377"/>
        <dbReference type="ChEBI" id="CHEBI:15378"/>
        <dbReference type="ChEBI" id="CHEBI:33019"/>
        <dbReference type="ChEBI" id="CHEBI:57464"/>
        <dbReference type="ChEBI" id="CHEBI:61314"/>
        <dbReference type="EC" id="3.6.1.66"/>
    </reaction>
</comment>
<comment type="similarity">
    <text evidence="1 7 8">Belongs to the HAM1 NTPase family.</text>
</comment>
<feature type="binding site" evidence="7">
    <location>
        <begin position="148"/>
        <end position="151"/>
    </location>
    <ligand>
        <name>substrate</name>
    </ligand>
</feature>
<keyword evidence="3 7" id="KW-0547">Nucleotide-binding</keyword>
<comment type="caution">
    <text evidence="7">Lacks conserved residue(s) required for the propagation of feature annotation.</text>
</comment>
<comment type="caution">
    <text evidence="9">The sequence shown here is derived from an EMBL/GenBank/DDBJ whole genome shotgun (WGS) entry which is preliminary data.</text>
</comment>
<dbReference type="NCBIfam" id="TIGR00042">
    <property type="entry name" value="RdgB/HAM1 family non-canonical purine NTP pyrophosphatase"/>
    <property type="match status" value="1"/>
</dbReference>
<evidence type="ECO:0000313" key="9">
    <source>
        <dbReference type="EMBL" id="MFD2791904.1"/>
    </source>
</evidence>
<protein>
    <recommendedName>
        <fullName evidence="7">dITP/XTP pyrophosphatase</fullName>
        <ecNumber evidence="7">3.6.1.66</ecNumber>
    </recommendedName>
    <alternativeName>
        <fullName evidence="7">Non-canonical purine NTP pyrophosphatase</fullName>
    </alternativeName>
    <alternativeName>
        <fullName evidence="7">Non-standard purine NTP pyrophosphatase</fullName>
    </alternativeName>
    <alternativeName>
        <fullName evidence="7">Nucleoside-triphosphate diphosphatase</fullName>
    </alternativeName>
    <alternativeName>
        <fullName evidence="7">Nucleoside-triphosphate pyrophosphatase</fullName>
        <shortName evidence="7">NTPase</shortName>
    </alternativeName>
</protein>
<keyword evidence="5 7" id="KW-0460">Magnesium</keyword>
<dbReference type="InterPro" id="IPR029001">
    <property type="entry name" value="ITPase-like_fam"/>
</dbReference>
<evidence type="ECO:0000313" key="10">
    <source>
        <dbReference type="Proteomes" id="UP001597532"/>
    </source>
</evidence>
<feature type="binding site" evidence="7">
    <location>
        <position position="68"/>
    </location>
    <ligand>
        <name>Mg(2+)</name>
        <dbReference type="ChEBI" id="CHEBI:18420"/>
    </ligand>
</feature>
<proteinExistence type="inferred from homology"/>
<evidence type="ECO:0000256" key="4">
    <source>
        <dbReference type="ARBA" id="ARBA00022801"/>
    </source>
</evidence>
<keyword evidence="4 7" id="KW-0378">Hydrolase</keyword>
<evidence type="ECO:0000256" key="6">
    <source>
        <dbReference type="ARBA" id="ARBA00023080"/>
    </source>
</evidence>
<comment type="subunit">
    <text evidence="7">Homodimer.</text>
</comment>
<dbReference type="Proteomes" id="UP001597532">
    <property type="component" value="Unassembled WGS sequence"/>
</dbReference>
<comment type="catalytic activity">
    <reaction evidence="7">
        <text>dITP + H2O = dIMP + diphosphate + H(+)</text>
        <dbReference type="Rhea" id="RHEA:28342"/>
        <dbReference type="ChEBI" id="CHEBI:15377"/>
        <dbReference type="ChEBI" id="CHEBI:15378"/>
        <dbReference type="ChEBI" id="CHEBI:33019"/>
        <dbReference type="ChEBI" id="CHEBI:61194"/>
        <dbReference type="ChEBI" id="CHEBI:61382"/>
        <dbReference type="EC" id="3.6.1.66"/>
    </reaction>
</comment>
<sequence>MQLVFATNNRNKLLEVQKLFPKEIKLLSLEDIGCTQDIPETEPDIEGNAILKANFVTEHYGYPCFADDTGLLVDALDGAPGVHSARYAGDQKNTDDNINKLLAELEHQSIRSAHFKTVIALNLNKGQFLFQGIVEGEIATEKRGEKGFGYDPVFIPKGYDQTFAQLPLTIKNQISHRAKATQQLLAFFNQQSNEQSPRNKE</sequence>
<evidence type="ECO:0000256" key="5">
    <source>
        <dbReference type="ARBA" id="ARBA00022842"/>
    </source>
</evidence>
<dbReference type="CDD" id="cd00515">
    <property type="entry name" value="HAM1"/>
    <property type="match status" value="1"/>
</dbReference>
<dbReference type="EMBL" id="JBHUOK010000034">
    <property type="protein sequence ID" value="MFD2791904.1"/>
    <property type="molecule type" value="Genomic_DNA"/>
</dbReference>
<organism evidence="9 10">
    <name type="scientific">Arenibacter antarcticus</name>
    <dbReference type="NCBI Taxonomy" id="2040469"/>
    <lineage>
        <taxon>Bacteria</taxon>
        <taxon>Pseudomonadati</taxon>
        <taxon>Bacteroidota</taxon>
        <taxon>Flavobacteriia</taxon>
        <taxon>Flavobacteriales</taxon>
        <taxon>Flavobacteriaceae</taxon>
        <taxon>Arenibacter</taxon>
    </lineage>
</organism>
<evidence type="ECO:0000256" key="2">
    <source>
        <dbReference type="ARBA" id="ARBA00022723"/>
    </source>
</evidence>
<evidence type="ECO:0000256" key="8">
    <source>
        <dbReference type="RuleBase" id="RU003781"/>
    </source>
</evidence>
<dbReference type="InterPro" id="IPR020922">
    <property type="entry name" value="dITP/XTP_pyrophosphatase"/>
</dbReference>
<comment type="catalytic activity">
    <reaction evidence="7">
        <text>ITP + H2O = IMP + diphosphate + H(+)</text>
        <dbReference type="Rhea" id="RHEA:29399"/>
        <dbReference type="ChEBI" id="CHEBI:15377"/>
        <dbReference type="ChEBI" id="CHEBI:15378"/>
        <dbReference type="ChEBI" id="CHEBI:33019"/>
        <dbReference type="ChEBI" id="CHEBI:58053"/>
        <dbReference type="ChEBI" id="CHEBI:61402"/>
        <dbReference type="EC" id="3.6.1.66"/>
    </reaction>
</comment>
<keyword evidence="2 7" id="KW-0479">Metal-binding</keyword>
<feature type="active site" description="Proton acceptor" evidence="7">
    <location>
        <position position="68"/>
    </location>
</feature>
<dbReference type="Pfam" id="PF01725">
    <property type="entry name" value="Ham1p_like"/>
    <property type="match status" value="1"/>
</dbReference>
<reference evidence="10" key="1">
    <citation type="journal article" date="2019" name="Int. J. Syst. Evol. Microbiol.">
        <title>The Global Catalogue of Microorganisms (GCM) 10K type strain sequencing project: providing services to taxonomists for standard genome sequencing and annotation.</title>
        <authorList>
            <consortium name="The Broad Institute Genomics Platform"/>
            <consortium name="The Broad Institute Genome Sequencing Center for Infectious Disease"/>
            <person name="Wu L."/>
            <person name="Ma J."/>
        </authorList>
    </citation>
    <scope>NUCLEOTIDE SEQUENCE [LARGE SCALE GENOMIC DNA]</scope>
    <source>
        <strain evidence="10">KCTC 52924</strain>
    </source>
</reference>
<dbReference type="PANTHER" id="PTHR11067">
    <property type="entry name" value="INOSINE TRIPHOSPHATE PYROPHOSPHATASE/HAM1 PROTEIN"/>
    <property type="match status" value="1"/>
</dbReference>
<dbReference type="PANTHER" id="PTHR11067:SF9">
    <property type="entry name" value="INOSINE TRIPHOSPHATE PYROPHOSPHATASE"/>
    <property type="match status" value="1"/>
</dbReference>
<feature type="binding site" evidence="7">
    <location>
        <position position="171"/>
    </location>
    <ligand>
        <name>substrate</name>
    </ligand>
</feature>
<dbReference type="InterPro" id="IPR002637">
    <property type="entry name" value="RdgB/HAM1"/>
</dbReference>
<dbReference type="RefSeq" id="WP_251808769.1">
    <property type="nucleotide sequence ID" value="NZ_CP166679.1"/>
</dbReference>
<feature type="binding site" evidence="7">
    <location>
        <begin position="176"/>
        <end position="177"/>
    </location>
    <ligand>
        <name>substrate</name>
    </ligand>
</feature>
<keyword evidence="6 7" id="KW-0546">Nucleotide metabolism</keyword>
<accession>A0ABW5VJL5</accession>
<comment type="cofactor">
    <cofactor evidence="7">
        <name>Mg(2+)</name>
        <dbReference type="ChEBI" id="CHEBI:18420"/>
    </cofactor>
    <text evidence="7">Binds 1 Mg(2+) ion per subunit.</text>
</comment>
<dbReference type="HAMAP" id="MF_01405">
    <property type="entry name" value="Non_canon_purine_NTPase"/>
    <property type="match status" value="1"/>
</dbReference>
<dbReference type="EC" id="3.6.1.66" evidence="7"/>
<evidence type="ECO:0000256" key="1">
    <source>
        <dbReference type="ARBA" id="ARBA00008023"/>
    </source>
</evidence>